<dbReference type="Pfam" id="PF00561">
    <property type="entry name" value="Abhydrolase_1"/>
    <property type="match status" value="1"/>
</dbReference>
<organism evidence="3 4">
    <name type="scientific">Capillimicrobium parvum</name>
    <dbReference type="NCBI Taxonomy" id="2884022"/>
    <lineage>
        <taxon>Bacteria</taxon>
        <taxon>Bacillati</taxon>
        <taxon>Actinomycetota</taxon>
        <taxon>Thermoleophilia</taxon>
        <taxon>Solirubrobacterales</taxon>
        <taxon>Capillimicrobiaceae</taxon>
        <taxon>Capillimicrobium</taxon>
    </lineage>
</organism>
<dbReference type="SUPFAM" id="SSF53474">
    <property type="entry name" value="alpha/beta-Hydrolases"/>
    <property type="match status" value="1"/>
</dbReference>
<gene>
    <name evidence="3" type="primary">mhpC</name>
    <name evidence="3" type="ORF">DSM104329_04328</name>
</gene>
<dbReference type="PRINTS" id="PR00412">
    <property type="entry name" value="EPOXHYDRLASE"/>
</dbReference>
<dbReference type="Pfam" id="PF02036">
    <property type="entry name" value="SCP2"/>
    <property type="match status" value="1"/>
</dbReference>
<evidence type="ECO:0000259" key="1">
    <source>
        <dbReference type="Pfam" id="PF00561"/>
    </source>
</evidence>
<accession>A0A9E7C1Z2</accession>
<feature type="domain" description="AB hydrolase-1" evidence="1">
    <location>
        <begin position="146"/>
        <end position="386"/>
    </location>
</feature>
<dbReference type="RefSeq" id="WP_259311946.1">
    <property type="nucleotide sequence ID" value="NZ_CP087164.1"/>
</dbReference>
<dbReference type="InterPro" id="IPR000073">
    <property type="entry name" value="AB_hydrolase_1"/>
</dbReference>
<dbReference type="InterPro" id="IPR036527">
    <property type="entry name" value="SCP2_sterol-bd_dom_sf"/>
</dbReference>
<dbReference type="Gene3D" id="3.30.1050.10">
    <property type="entry name" value="SCP2 sterol-binding domain"/>
    <property type="match status" value="1"/>
</dbReference>
<proteinExistence type="predicted"/>
<feature type="domain" description="SCP2" evidence="2">
    <location>
        <begin position="30"/>
        <end position="111"/>
    </location>
</feature>
<dbReference type="SUPFAM" id="SSF55718">
    <property type="entry name" value="SCP-like"/>
    <property type="match status" value="1"/>
</dbReference>
<keyword evidence="3" id="KW-0378">Hydrolase</keyword>
<name>A0A9E7C1Z2_9ACTN</name>
<protein>
    <submittedName>
        <fullName evidence="3">2-hydroxy-6-oxononadienedioate/2-hydroxy-6-oxononatrienedioate hydrolase</fullName>
        <ecNumber evidence="3">3.7.1.14</ecNumber>
    </submittedName>
</protein>
<dbReference type="Gene3D" id="3.40.50.1820">
    <property type="entry name" value="alpha/beta hydrolase"/>
    <property type="match status" value="1"/>
</dbReference>
<evidence type="ECO:0000313" key="4">
    <source>
        <dbReference type="Proteomes" id="UP001162834"/>
    </source>
</evidence>
<evidence type="ECO:0000313" key="3">
    <source>
        <dbReference type="EMBL" id="UGS37906.1"/>
    </source>
</evidence>
<dbReference type="GO" id="GO:0016787">
    <property type="term" value="F:hydrolase activity"/>
    <property type="evidence" value="ECO:0007669"/>
    <property type="project" value="UniProtKB-KW"/>
</dbReference>
<dbReference type="Proteomes" id="UP001162834">
    <property type="component" value="Chromosome"/>
</dbReference>
<dbReference type="InterPro" id="IPR003033">
    <property type="entry name" value="SCP2_sterol-bd_dom"/>
</dbReference>
<reference evidence="3" key="1">
    <citation type="journal article" date="2022" name="Int. J. Syst. Evol. Microbiol.">
        <title>Pseudomonas aegrilactucae sp. nov. and Pseudomonas morbosilactucae sp. nov., pathogens causing bacterial rot of lettuce in Japan.</title>
        <authorList>
            <person name="Sawada H."/>
            <person name="Fujikawa T."/>
            <person name="Satou M."/>
        </authorList>
    </citation>
    <scope>NUCLEOTIDE SEQUENCE</scope>
    <source>
        <strain evidence="3">0166_1</strain>
    </source>
</reference>
<sequence length="410" mass="44708">MSRQPSSDALLEEVDQAFRTLPERYLGAERGFAACYHVRLGDVGRTWEVRLTERTARVRSGTTSCRPDVVIGTDARTWLRLRDGEISSAEAFRRRLIYARGEIDLAVGFEGRFRLPNGRPPLLRVHRLGLPGRTVSILTMGAGSDVLLLHGLGGAKSSFFETAAALAGAGHRVHALDFPGFGASSKPLTAPYTARWFAETVVEAMDALCIDRAHLVGNSMGGRVAIEVGLTAPDRVGGLALLCPAVAFVKRSLHPVVRVLRPEFGLLPHAIPRAAVAWRLWTLFADRDAIDPAVADLVVDEFRQTYRSAGARHAFLASGRNLYLDQPWGAKGFYARLSDLQAPALFVWGSHDRIIPAGFQKIVAEWLPGARQIVLDGCGHVPQVERAPEVNDLLTGFLEDCEQSLLPLAA</sequence>
<keyword evidence="4" id="KW-1185">Reference proteome</keyword>
<dbReference type="InterPro" id="IPR029058">
    <property type="entry name" value="AB_hydrolase_fold"/>
</dbReference>
<dbReference type="PANTHER" id="PTHR46438">
    <property type="entry name" value="ALPHA/BETA-HYDROLASES SUPERFAMILY PROTEIN"/>
    <property type="match status" value="1"/>
</dbReference>
<dbReference type="PRINTS" id="PR00111">
    <property type="entry name" value="ABHYDROLASE"/>
</dbReference>
<dbReference type="PANTHER" id="PTHR46438:SF11">
    <property type="entry name" value="LIPASE-RELATED"/>
    <property type="match status" value="1"/>
</dbReference>
<dbReference type="EMBL" id="CP087164">
    <property type="protein sequence ID" value="UGS37906.1"/>
    <property type="molecule type" value="Genomic_DNA"/>
</dbReference>
<dbReference type="EC" id="3.7.1.14" evidence="3"/>
<dbReference type="KEGG" id="sbae:DSM104329_04328"/>
<dbReference type="AlphaFoldDB" id="A0A9E7C1Z2"/>
<evidence type="ECO:0000259" key="2">
    <source>
        <dbReference type="Pfam" id="PF02036"/>
    </source>
</evidence>
<dbReference type="InterPro" id="IPR000639">
    <property type="entry name" value="Epox_hydrolase-like"/>
</dbReference>